<dbReference type="SMART" id="SM01217">
    <property type="entry name" value="Fn3_like"/>
    <property type="match status" value="1"/>
</dbReference>
<dbReference type="SUPFAM" id="SSF52279">
    <property type="entry name" value="Beta-D-glucan exohydrolase, C-terminal domain"/>
    <property type="match status" value="1"/>
</dbReference>
<evidence type="ECO:0000256" key="14">
    <source>
        <dbReference type="ARBA" id="ARBA00024983"/>
    </source>
</evidence>
<dbReference type="FunFam" id="2.60.40.10:FF:000757">
    <property type="entry name" value="Beta-glucosidase G"/>
    <property type="match status" value="1"/>
</dbReference>
<feature type="region of interest" description="Disordered" evidence="19">
    <location>
        <begin position="807"/>
        <end position="842"/>
    </location>
</feature>
<dbReference type="EC" id="3.2.1.21" evidence="5"/>
<keyword evidence="11" id="KW-0119">Carbohydrate metabolism</keyword>
<keyword evidence="7 20" id="KW-0732">Signal</keyword>
<dbReference type="InterPro" id="IPR000420">
    <property type="entry name" value="Yeast_PIR_rpt"/>
</dbReference>
<evidence type="ECO:0000256" key="15">
    <source>
        <dbReference type="ARBA" id="ARBA00039571"/>
    </source>
</evidence>
<evidence type="ECO:0000256" key="3">
    <source>
        <dbReference type="ARBA" id="ARBA00004987"/>
    </source>
</evidence>
<dbReference type="Gene3D" id="3.40.50.1700">
    <property type="entry name" value="Glycoside hydrolase family 3 C-terminal domain"/>
    <property type="match status" value="1"/>
</dbReference>
<evidence type="ECO:0000256" key="4">
    <source>
        <dbReference type="ARBA" id="ARBA00005336"/>
    </source>
</evidence>
<dbReference type="EMBL" id="JAKLMC020000002">
    <property type="protein sequence ID" value="KAK5957866.1"/>
    <property type="molecule type" value="Genomic_DNA"/>
</dbReference>
<accession>A0AAN8FG26</accession>
<evidence type="ECO:0000256" key="12">
    <source>
        <dbReference type="ARBA" id="ARBA00023295"/>
    </source>
</evidence>
<feature type="region of interest" description="Disordered" evidence="19">
    <location>
        <begin position="847"/>
        <end position="866"/>
    </location>
</feature>
<evidence type="ECO:0000256" key="13">
    <source>
        <dbReference type="ARBA" id="ARBA00023326"/>
    </source>
</evidence>
<name>A0AAN8FG26_9EURO</name>
<sequence length="866" mass="91907">MASIPVLALGATTFLFASQAAAQAQITNDTAFYGQSEPVYPSPQIQGLGDWAAAYTQAQAFVAQLTIEEKTNLTGGYSEANGCSGNIYAIERLGFPGLCVTDAGQGVRATDFVNGYASGIHVGASWNKALTHQRGVDMGGEFRTKGVNLQLGPVVGPLGRVAEGGRNWEGFSNDPYLGGKLVAEHIKGLQSNGVGTCTKHFIANEQEEDRNPTTSSQNETIQSVSTNVDDTAMHELYLWPFVDAVHAGTVSIMCAYQRVNNSYACQNSKTLNGLLKTELGFQGYVMSDWGAQHSGVASAEAGMDMVMPSGLAYWGPNLTEAVQNGSLPEARLDDMATRIMATWYYTNQENGFPERGVGMPASLNAPHEVVNARNPAAKAGLMQAAIEGHVLVKNLNNTLPLQKPRLLTVYGYDAVNPQFNTPTPGLSSWALGLTSTDVQSVLCGFSELLGPCTPFRGYAANGTLYTGGGSGATSPAYISAPLDAIQARAIEDGDTVVYWDTQNINATGAVEGATDACLVFINAEASEGVDRPALYDSYSDSLVTNIADQCSNTIVTIHNAGIRLVDNWVDHPNVTAVIYAHLPGQDSGRALVSILYGDVSPSGKLPYTVAHNESDYAAILSPVPTPEEGTEYSLFPQDPFTEGVYIDYRAFDAQNITPRYEFGYGLTYTTFSYSNISISKVSNTMNISAYPTGPMIPGGNADLFDNLITVTATITNTGSVAAAEIAQLYVSIPAAGQPVRQLRGFDKVFQEPGASQTVSFDLQRRDLSVWDVAAQKWRLVVGGQYTISVGASSRNLPLTGTFTMGSLGSDGTQATQMSDDQPAASTGATSVTQLSDGQPQATSVAVTQISDGQPQASTGLPRVRRF</sequence>
<dbReference type="GO" id="GO:0030245">
    <property type="term" value="P:cellulose catabolic process"/>
    <property type="evidence" value="ECO:0007669"/>
    <property type="project" value="UniProtKB-KW"/>
</dbReference>
<dbReference type="Gene3D" id="2.60.40.10">
    <property type="entry name" value="Immunoglobulins"/>
    <property type="match status" value="1"/>
</dbReference>
<dbReference type="PANTHER" id="PTHR42715:SF5">
    <property type="entry name" value="BETA-GLUCOSIDASE M-RELATED"/>
    <property type="match status" value="1"/>
</dbReference>
<evidence type="ECO:0000256" key="6">
    <source>
        <dbReference type="ARBA" id="ARBA00022525"/>
    </source>
</evidence>
<evidence type="ECO:0000256" key="5">
    <source>
        <dbReference type="ARBA" id="ARBA00012744"/>
    </source>
</evidence>
<dbReference type="InterPro" id="IPR036962">
    <property type="entry name" value="Glyco_hydro_3_N_sf"/>
</dbReference>
<keyword evidence="13" id="KW-0624">Polysaccharide degradation</keyword>
<dbReference type="Gene3D" id="3.20.20.300">
    <property type="entry name" value="Glycoside hydrolase, family 3, N-terminal domain"/>
    <property type="match status" value="1"/>
</dbReference>
<dbReference type="InterPro" id="IPR026891">
    <property type="entry name" value="Fn3-like"/>
</dbReference>
<comment type="caution">
    <text evidence="22">The sequence shown here is derived from an EMBL/GenBank/DDBJ whole genome shotgun (WGS) entry which is preliminary data.</text>
</comment>
<keyword evidence="8" id="KW-0378">Hydrolase</keyword>
<dbReference type="PROSITE" id="PS50256">
    <property type="entry name" value="PIR_REPEAT_2"/>
    <property type="match status" value="1"/>
</dbReference>
<keyword evidence="9" id="KW-0136">Cellulose degradation</keyword>
<reference evidence="22 23" key="1">
    <citation type="submission" date="2022-12" db="EMBL/GenBank/DDBJ databases">
        <title>Genomic features and morphological characterization of a novel Knufia sp. strain isolated from spacecraft assembly facility.</title>
        <authorList>
            <person name="Teixeira M."/>
            <person name="Chander A.M."/>
            <person name="Stajich J.E."/>
            <person name="Venkateswaran K."/>
        </authorList>
    </citation>
    <scope>NUCLEOTIDE SEQUENCE [LARGE SCALE GENOMIC DNA]</scope>
    <source>
        <strain evidence="22 23">FJI-L2-BK-P2</strain>
    </source>
</reference>
<comment type="pathway">
    <text evidence="3">Glycan metabolism; cellulose degradation.</text>
</comment>
<evidence type="ECO:0000313" key="23">
    <source>
        <dbReference type="Proteomes" id="UP001316803"/>
    </source>
</evidence>
<dbReference type="InterPro" id="IPR001764">
    <property type="entry name" value="Glyco_hydro_3_N"/>
</dbReference>
<evidence type="ECO:0000256" key="10">
    <source>
        <dbReference type="ARBA" id="ARBA00023180"/>
    </source>
</evidence>
<evidence type="ECO:0000256" key="20">
    <source>
        <dbReference type="SAM" id="SignalP"/>
    </source>
</evidence>
<dbReference type="AlphaFoldDB" id="A0AAN8FG26"/>
<dbReference type="GO" id="GO:0005199">
    <property type="term" value="F:structural constituent of cell wall"/>
    <property type="evidence" value="ECO:0007669"/>
    <property type="project" value="InterPro"/>
</dbReference>
<evidence type="ECO:0000256" key="2">
    <source>
        <dbReference type="ARBA" id="ARBA00004613"/>
    </source>
</evidence>
<feature type="compositionally biased region" description="Polar residues" evidence="19">
    <location>
        <begin position="847"/>
        <end position="858"/>
    </location>
</feature>
<feature type="signal peptide" evidence="20">
    <location>
        <begin position="1"/>
        <end position="22"/>
    </location>
</feature>
<evidence type="ECO:0000256" key="19">
    <source>
        <dbReference type="SAM" id="MobiDB-lite"/>
    </source>
</evidence>
<evidence type="ECO:0000256" key="8">
    <source>
        <dbReference type="ARBA" id="ARBA00022801"/>
    </source>
</evidence>
<proteinExistence type="inferred from homology"/>
<comment type="subcellular location">
    <subcellularLocation>
        <location evidence="2">Secreted</location>
    </subcellularLocation>
</comment>
<protein>
    <recommendedName>
        <fullName evidence="15">Probable beta-glucosidase M</fullName>
        <ecNumber evidence="5">3.2.1.21</ecNumber>
    </recommendedName>
    <alternativeName>
        <fullName evidence="16">Beta-D-glucoside glucohydrolase M</fullName>
    </alternativeName>
    <alternativeName>
        <fullName evidence="17">Cellobiase M</fullName>
    </alternativeName>
    <alternativeName>
        <fullName evidence="18">Gentiobiase M</fullName>
    </alternativeName>
</protein>
<feature type="domain" description="Fibronectin type III-like" evidence="21">
    <location>
        <begin position="724"/>
        <end position="793"/>
    </location>
</feature>
<evidence type="ECO:0000256" key="7">
    <source>
        <dbReference type="ARBA" id="ARBA00022729"/>
    </source>
</evidence>
<evidence type="ECO:0000256" key="18">
    <source>
        <dbReference type="ARBA" id="ARBA00041805"/>
    </source>
</evidence>
<dbReference type="Pfam" id="PF14310">
    <property type="entry name" value="Fn3-like"/>
    <property type="match status" value="1"/>
</dbReference>
<evidence type="ECO:0000256" key="9">
    <source>
        <dbReference type="ARBA" id="ARBA00023001"/>
    </source>
</evidence>
<keyword evidence="12" id="KW-0326">Glycosidase</keyword>
<dbReference type="Proteomes" id="UP001316803">
    <property type="component" value="Unassembled WGS sequence"/>
</dbReference>
<dbReference type="PRINTS" id="PR00133">
    <property type="entry name" value="GLHYDRLASE3"/>
</dbReference>
<keyword evidence="10" id="KW-0325">Glycoprotein</keyword>
<evidence type="ECO:0000313" key="22">
    <source>
        <dbReference type="EMBL" id="KAK5957866.1"/>
    </source>
</evidence>
<dbReference type="PANTHER" id="PTHR42715">
    <property type="entry name" value="BETA-GLUCOSIDASE"/>
    <property type="match status" value="1"/>
</dbReference>
<dbReference type="InterPro" id="IPR050288">
    <property type="entry name" value="Cellulose_deg_GH3"/>
</dbReference>
<dbReference type="GO" id="GO:0005576">
    <property type="term" value="C:extracellular region"/>
    <property type="evidence" value="ECO:0007669"/>
    <property type="project" value="UniProtKB-SubCell"/>
</dbReference>
<dbReference type="GO" id="GO:0008422">
    <property type="term" value="F:beta-glucosidase activity"/>
    <property type="evidence" value="ECO:0007669"/>
    <property type="project" value="UniProtKB-EC"/>
</dbReference>
<keyword evidence="23" id="KW-1185">Reference proteome</keyword>
<gene>
    <name evidence="22" type="ORF">OHC33_001055</name>
</gene>
<evidence type="ECO:0000256" key="1">
    <source>
        <dbReference type="ARBA" id="ARBA00000448"/>
    </source>
</evidence>
<organism evidence="22 23">
    <name type="scientific">Knufia fluminis</name>
    <dbReference type="NCBI Taxonomy" id="191047"/>
    <lineage>
        <taxon>Eukaryota</taxon>
        <taxon>Fungi</taxon>
        <taxon>Dikarya</taxon>
        <taxon>Ascomycota</taxon>
        <taxon>Pezizomycotina</taxon>
        <taxon>Eurotiomycetes</taxon>
        <taxon>Chaetothyriomycetidae</taxon>
        <taxon>Chaetothyriales</taxon>
        <taxon>Trichomeriaceae</taxon>
        <taxon>Knufia</taxon>
    </lineage>
</organism>
<comment type="catalytic activity">
    <reaction evidence="1">
        <text>Hydrolysis of terminal, non-reducing beta-D-glucosyl residues with release of beta-D-glucose.</text>
        <dbReference type="EC" id="3.2.1.21"/>
    </reaction>
</comment>
<evidence type="ECO:0000256" key="17">
    <source>
        <dbReference type="ARBA" id="ARBA00041589"/>
    </source>
</evidence>
<dbReference type="Pfam" id="PF00933">
    <property type="entry name" value="Glyco_hydro_3"/>
    <property type="match status" value="1"/>
</dbReference>
<dbReference type="SUPFAM" id="SSF51445">
    <property type="entry name" value="(Trans)glycosidases"/>
    <property type="match status" value="1"/>
</dbReference>
<evidence type="ECO:0000259" key="21">
    <source>
        <dbReference type="SMART" id="SM01217"/>
    </source>
</evidence>
<evidence type="ECO:0000256" key="11">
    <source>
        <dbReference type="ARBA" id="ARBA00023277"/>
    </source>
</evidence>
<comment type="similarity">
    <text evidence="4">Belongs to the glycosyl hydrolase 3 family.</text>
</comment>
<feature type="chain" id="PRO_5042959900" description="Probable beta-glucosidase M" evidence="20">
    <location>
        <begin position="23"/>
        <end position="866"/>
    </location>
</feature>
<dbReference type="InterPro" id="IPR017853">
    <property type="entry name" value="GH"/>
</dbReference>
<dbReference type="InterPro" id="IPR036881">
    <property type="entry name" value="Glyco_hydro_3_C_sf"/>
</dbReference>
<dbReference type="InterPro" id="IPR013783">
    <property type="entry name" value="Ig-like_fold"/>
</dbReference>
<dbReference type="Pfam" id="PF01915">
    <property type="entry name" value="Glyco_hydro_3_C"/>
    <property type="match status" value="1"/>
</dbReference>
<keyword evidence="6" id="KW-0964">Secreted</keyword>
<dbReference type="FunFam" id="3.20.20.300:FF:000002">
    <property type="entry name" value="Probable beta-glucosidase"/>
    <property type="match status" value="1"/>
</dbReference>
<comment type="function">
    <text evidence="14">Beta-glucosidases are one of a number of cellulolytic enzymes involved in the degradation of cellulosic biomass. Catalyzes the last step releasing glucose from the inhibitory cellobiose.</text>
</comment>
<evidence type="ECO:0000256" key="16">
    <source>
        <dbReference type="ARBA" id="ARBA00041282"/>
    </source>
</evidence>
<dbReference type="InterPro" id="IPR002772">
    <property type="entry name" value="Glyco_hydro_3_C"/>
</dbReference>